<accession>A0A0B0MS24</accession>
<keyword evidence="2" id="KW-1185">Reference proteome</keyword>
<reference evidence="2" key="1">
    <citation type="submission" date="2014-09" db="EMBL/GenBank/DDBJ databases">
        <authorList>
            <person name="Mudge J."/>
            <person name="Ramaraj T."/>
            <person name="Lindquist I.E."/>
            <person name="Bharti A.K."/>
            <person name="Sundararajan A."/>
            <person name="Cameron C.T."/>
            <person name="Woodward J.E."/>
            <person name="May G.D."/>
            <person name="Brubaker C."/>
            <person name="Broadhvest J."/>
            <person name="Wilkins T.A."/>
        </authorList>
    </citation>
    <scope>NUCLEOTIDE SEQUENCE</scope>
    <source>
        <strain evidence="2">cv. AKA8401</strain>
    </source>
</reference>
<proteinExistence type="predicted"/>
<gene>
    <name evidence="1" type="ORF">F383_29097</name>
</gene>
<sequence length="17" mass="2135">MPYSHIYTFKMYQNRVG</sequence>
<organism evidence="1 2">
    <name type="scientific">Gossypium arboreum</name>
    <name type="common">Tree cotton</name>
    <name type="synonym">Gossypium nanking</name>
    <dbReference type="NCBI Taxonomy" id="29729"/>
    <lineage>
        <taxon>Eukaryota</taxon>
        <taxon>Viridiplantae</taxon>
        <taxon>Streptophyta</taxon>
        <taxon>Embryophyta</taxon>
        <taxon>Tracheophyta</taxon>
        <taxon>Spermatophyta</taxon>
        <taxon>Magnoliopsida</taxon>
        <taxon>eudicotyledons</taxon>
        <taxon>Gunneridae</taxon>
        <taxon>Pentapetalae</taxon>
        <taxon>rosids</taxon>
        <taxon>malvids</taxon>
        <taxon>Malvales</taxon>
        <taxon>Malvaceae</taxon>
        <taxon>Malvoideae</taxon>
        <taxon>Gossypium</taxon>
    </lineage>
</organism>
<protein>
    <submittedName>
        <fullName evidence="1">Uncharacterized protein</fullName>
    </submittedName>
</protein>
<comment type="caution">
    <text evidence="1">The sequence shown here is derived from an EMBL/GenBank/DDBJ whole genome shotgun (WGS) entry which is preliminary data.</text>
</comment>
<evidence type="ECO:0000313" key="2">
    <source>
        <dbReference type="Proteomes" id="UP000032142"/>
    </source>
</evidence>
<dbReference type="EMBL" id="JRRC01420409">
    <property type="protein sequence ID" value="KHG04903.1"/>
    <property type="molecule type" value="Genomic_DNA"/>
</dbReference>
<name>A0A0B0MS24_GOSAR</name>
<dbReference type="AlphaFoldDB" id="A0A0B0MS24"/>
<dbReference type="Proteomes" id="UP000032142">
    <property type="component" value="Unassembled WGS sequence"/>
</dbReference>
<evidence type="ECO:0000313" key="1">
    <source>
        <dbReference type="EMBL" id="KHG04903.1"/>
    </source>
</evidence>